<comment type="caution">
    <text evidence="1">The sequence shown here is derived from an EMBL/GenBank/DDBJ whole genome shotgun (WGS) entry which is preliminary data.</text>
</comment>
<protein>
    <submittedName>
        <fullName evidence="1">Uncharacterized protein</fullName>
    </submittedName>
</protein>
<name>A0A645C7U9_9ZZZZ</name>
<dbReference type="AlphaFoldDB" id="A0A645C7U9"/>
<reference evidence="1" key="1">
    <citation type="submission" date="2019-08" db="EMBL/GenBank/DDBJ databases">
        <authorList>
            <person name="Kucharzyk K."/>
            <person name="Murdoch R.W."/>
            <person name="Higgins S."/>
            <person name="Loffler F."/>
        </authorList>
    </citation>
    <scope>NUCLEOTIDE SEQUENCE</scope>
</reference>
<evidence type="ECO:0000313" key="1">
    <source>
        <dbReference type="EMBL" id="MPM70114.1"/>
    </source>
</evidence>
<proteinExistence type="predicted"/>
<dbReference type="EMBL" id="VSSQ01023284">
    <property type="protein sequence ID" value="MPM70114.1"/>
    <property type="molecule type" value="Genomic_DNA"/>
</dbReference>
<gene>
    <name evidence="1" type="ORF">SDC9_117066</name>
</gene>
<accession>A0A645C7U9</accession>
<sequence length="448" mass="48503">MVAADDRPARVHLCGVDFLDVRLVRRIEHGEFHALHRACVFIRIVADAQQQVVLEHVEVFREARNLQRIQNARGSGVAQVHRKERIDLTEGHKVADAAVEAHALDKLVLGEVFDLAEHLQVEIQRVERVCARAVVLIGVHAVRKDALLRAVERGHDAEHVLVLIHRELVEEAAGHVAAGKLRNLSFGEAQQHEVRVGGTVGDLDVFAVLVWRDGKSFFRIAREREQQVIRVGVELARSTEDRLCGGEVCAALEVDRTHNGVGRALRVAADVEVCGLEQPAFHAVGGGGDIGNRRALHGVIDILRGHKVDIVPDHAGADIAAALPEGNHLKRFLRVADVVDDRAGLVGVGLIASACVVDPDGVEALRDDHQPVAQQEHLGVIAPPAVLAGKRGAGDEPGCGAVGLEDVELVARHIIDVASVGFHDVRFIHALDLHVGFGIIRVTCVAHR</sequence>
<organism evidence="1">
    <name type="scientific">bioreactor metagenome</name>
    <dbReference type="NCBI Taxonomy" id="1076179"/>
    <lineage>
        <taxon>unclassified sequences</taxon>
        <taxon>metagenomes</taxon>
        <taxon>ecological metagenomes</taxon>
    </lineage>
</organism>